<sequence length="207" mass="22662">MKRRAFVLSAPLALAACGGVIREEIIAPQAAIDRVAYVHPGPKSLTLVTMKNTSSHNGAHTGLMINASQRVLWDPAGTFGHSSIPERNDVHFGITPQIEQLYVSYHSRVTFYTLIQEVDVSPQVAEHALRLVMANGPTPKAACTTHTSRMLGQLPGFESIRTTLFPNNLSDQFNLIPGVRSREYRETDSDDKDIAAAAIDRQLSANQ</sequence>
<evidence type="ECO:0008006" key="3">
    <source>
        <dbReference type="Google" id="ProtNLM"/>
    </source>
</evidence>
<evidence type="ECO:0000313" key="1">
    <source>
        <dbReference type="EMBL" id="AGI65942.1"/>
    </source>
</evidence>
<dbReference type="OrthoDB" id="7666390at2"/>
<reference evidence="1 2" key="1">
    <citation type="journal article" date="2013" name="PLoS ONE">
        <title>Poles Apart: Arctic and Antarctic Octadecabacter strains Share High Genome Plasticity and a New Type of Xanthorhodopsin.</title>
        <authorList>
            <person name="Vollmers J."/>
            <person name="Voget S."/>
            <person name="Dietrich S."/>
            <person name="Gollnow K."/>
            <person name="Smits M."/>
            <person name="Meyer K."/>
            <person name="Brinkhoff T."/>
            <person name="Simon M."/>
            <person name="Daniel R."/>
        </authorList>
    </citation>
    <scope>NUCLEOTIDE SEQUENCE [LARGE SCALE GENOMIC DNA]</scope>
    <source>
        <strain evidence="1 2">307</strain>
    </source>
</reference>
<evidence type="ECO:0000313" key="2">
    <source>
        <dbReference type="Proteomes" id="UP000005307"/>
    </source>
</evidence>
<dbReference type="KEGG" id="oat:OAN307_c01750"/>
<dbReference type="eggNOG" id="ENOG50315W2">
    <property type="taxonomic scope" value="Bacteria"/>
</dbReference>
<keyword evidence="2" id="KW-1185">Reference proteome</keyword>
<dbReference type="AlphaFoldDB" id="M9R124"/>
<organism evidence="1 2">
    <name type="scientific">Octadecabacter antarcticus 307</name>
    <dbReference type="NCBI Taxonomy" id="391626"/>
    <lineage>
        <taxon>Bacteria</taxon>
        <taxon>Pseudomonadati</taxon>
        <taxon>Pseudomonadota</taxon>
        <taxon>Alphaproteobacteria</taxon>
        <taxon>Rhodobacterales</taxon>
        <taxon>Roseobacteraceae</taxon>
        <taxon>Octadecabacter</taxon>
    </lineage>
</organism>
<dbReference type="PROSITE" id="PS51257">
    <property type="entry name" value="PROKAR_LIPOPROTEIN"/>
    <property type="match status" value="1"/>
</dbReference>
<dbReference type="Proteomes" id="UP000005307">
    <property type="component" value="Chromosome"/>
</dbReference>
<dbReference type="RefSeq" id="WP_015498003.1">
    <property type="nucleotide sequence ID" value="NC_020911.1"/>
</dbReference>
<name>M9R124_9RHOB</name>
<protein>
    <recommendedName>
        <fullName evidence="3">Lipoprotein</fullName>
    </recommendedName>
</protein>
<accession>M9R124</accession>
<dbReference type="STRING" id="391626.OAN307_c01750"/>
<dbReference type="EMBL" id="CP003740">
    <property type="protein sequence ID" value="AGI65942.1"/>
    <property type="molecule type" value="Genomic_DNA"/>
</dbReference>
<proteinExistence type="predicted"/>
<dbReference type="HOGENOM" id="CLU_1420495_0_0_5"/>
<gene>
    <name evidence="1" type="ORF">OAN307_c01750</name>
</gene>